<evidence type="ECO:0000313" key="2">
    <source>
        <dbReference type="Proteomes" id="UP000187203"/>
    </source>
</evidence>
<evidence type="ECO:0000313" key="1">
    <source>
        <dbReference type="EMBL" id="OMO92330.1"/>
    </source>
</evidence>
<keyword evidence="2" id="KW-1185">Reference proteome</keyword>
<organism evidence="1 2">
    <name type="scientific">Corchorus olitorius</name>
    <dbReference type="NCBI Taxonomy" id="93759"/>
    <lineage>
        <taxon>Eukaryota</taxon>
        <taxon>Viridiplantae</taxon>
        <taxon>Streptophyta</taxon>
        <taxon>Embryophyta</taxon>
        <taxon>Tracheophyta</taxon>
        <taxon>Spermatophyta</taxon>
        <taxon>Magnoliopsida</taxon>
        <taxon>eudicotyledons</taxon>
        <taxon>Gunneridae</taxon>
        <taxon>Pentapetalae</taxon>
        <taxon>rosids</taxon>
        <taxon>malvids</taxon>
        <taxon>Malvales</taxon>
        <taxon>Malvaceae</taxon>
        <taxon>Grewioideae</taxon>
        <taxon>Apeibeae</taxon>
        <taxon>Corchorus</taxon>
    </lineage>
</organism>
<comment type="caution">
    <text evidence="1">The sequence shown here is derived from an EMBL/GenBank/DDBJ whole genome shotgun (WGS) entry which is preliminary data.</text>
</comment>
<protein>
    <submittedName>
        <fullName evidence="1">Uncharacterized protein</fullName>
    </submittedName>
</protein>
<name>A0A1R3JBY2_9ROSI</name>
<dbReference type="Proteomes" id="UP000187203">
    <property type="component" value="Unassembled WGS sequence"/>
</dbReference>
<reference evidence="2" key="1">
    <citation type="submission" date="2013-09" db="EMBL/GenBank/DDBJ databases">
        <title>Corchorus olitorius genome sequencing.</title>
        <authorList>
            <person name="Alam M."/>
            <person name="Haque M.S."/>
            <person name="Islam M.S."/>
            <person name="Emdad E.M."/>
            <person name="Islam M.M."/>
            <person name="Ahmed B."/>
            <person name="Halim A."/>
            <person name="Hossen Q.M.M."/>
            <person name="Hossain M.Z."/>
            <person name="Ahmed R."/>
            <person name="Khan M.M."/>
            <person name="Islam R."/>
            <person name="Rashid M.M."/>
            <person name="Khan S.A."/>
            <person name="Rahman M.S."/>
            <person name="Alam M."/>
            <person name="Yahiya A.S."/>
            <person name="Khan M.S."/>
            <person name="Azam M.S."/>
            <person name="Haque T."/>
            <person name="Lashkar M.Z.H."/>
            <person name="Akhand A.I."/>
            <person name="Morshed G."/>
            <person name="Roy S."/>
            <person name="Uddin K.S."/>
            <person name="Rabeya T."/>
            <person name="Hossain A.S."/>
            <person name="Chowdhury A."/>
            <person name="Snigdha A.R."/>
            <person name="Mortoza M.S."/>
            <person name="Matin S.A."/>
            <person name="Hoque S.M.E."/>
            <person name="Islam M.K."/>
            <person name="Roy D.K."/>
            <person name="Haider R."/>
            <person name="Moosa M.M."/>
            <person name="Elias S.M."/>
            <person name="Hasan A.M."/>
            <person name="Jahan S."/>
            <person name="Shafiuddin M."/>
            <person name="Mahmood N."/>
            <person name="Shommy N.S."/>
        </authorList>
    </citation>
    <scope>NUCLEOTIDE SEQUENCE [LARGE SCALE GENOMIC DNA]</scope>
    <source>
        <strain evidence="2">cv. O-4</strain>
    </source>
</reference>
<dbReference type="AlphaFoldDB" id="A0A1R3JBY2"/>
<accession>A0A1R3JBY2</accession>
<sequence>MARARATRVLCMYHCCDNGSLFRIKITALLAGGHARLLEAECRFNQNEGTMREKDDDQKLVMVGFIR</sequence>
<dbReference type="EMBL" id="AWUE01016375">
    <property type="protein sequence ID" value="OMO92330.1"/>
    <property type="molecule type" value="Genomic_DNA"/>
</dbReference>
<proteinExistence type="predicted"/>
<gene>
    <name evidence="1" type="ORF">COLO4_17674</name>
</gene>